<comment type="subcellular location">
    <subcellularLocation>
        <location evidence="1">Membrane</location>
    </subcellularLocation>
</comment>
<evidence type="ECO:0000256" key="3">
    <source>
        <dbReference type="ARBA" id="ARBA00022617"/>
    </source>
</evidence>
<dbReference type="Pfam" id="PF00067">
    <property type="entry name" value="p450"/>
    <property type="match status" value="1"/>
</dbReference>
<evidence type="ECO:0000256" key="8">
    <source>
        <dbReference type="ARBA" id="ARBA00023004"/>
    </source>
</evidence>
<evidence type="ECO:0000313" key="14">
    <source>
        <dbReference type="WBParaSite" id="ACRNAN_scaffold8309.g17259.t1"/>
    </source>
</evidence>
<protein>
    <submittedName>
        <fullName evidence="14">Cytochrome P450</fullName>
    </submittedName>
</protein>
<keyword evidence="3 11" id="KW-0349">Heme</keyword>
<keyword evidence="9 12" id="KW-0503">Monooxygenase</keyword>
<dbReference type="InterPro" id="IPR017972">
    <property type="entry name" value="Cyt_P450_CS"/>
</dbReference>
<keyword evidence="10" id="KW-0472">Membrane</keyword>
<sequence>MKSMRFVLTRAASRECMETTTLGNLTIEKGTFVKADSLSLHYNKEIWGEDADKFIPERWLDKDSRHPASWIPFGGGPRTCIGMRLAYMEEKLALVRILKDYDIVETPETEKNYKVIGVAVLNPESVNIKLVKRSKD</sequence>
<evidence type="ECO:0000313" key="13">
    <source>
        <dbReference type="Proteomes" id="UP000887540"/>
    </source>
</evidence>
<dbReference type="InterPro" id="IPR001128">
    <property type="entry name" value="Cyt_P450"/>
</dbReference>
<dbReference type="AlphaFoldDB" id="A0A914EHF6"/>
<proteinExistence type="inferred from homology"/>
<dbReference type="InterPro" id="IPR050665">
    <property type="entry name" value="Cytochrome_P450_Monooxygen"/>
</dbReference>
<dbReference type="PROSITE" id="PS00086">
    <property type="entry name" value="CYTOCHROME_P450"/>
    <property type="match status" value="1"/>
</dbReference>
<dbReference type="GO" id="GO:0016020">
    <property type="term" value="C:membrane"/>
    <property type="evidence" value="ECO:0007669"/>
    <property type="project" value="UniProtKB-SubCell"/>
</dbReference>
<keyword evidence="13" id="KW-1185">Reference proteome</keyword>
<comment type="cofactor">
    <cofactor evidence="11">
        <name>heme</name>
        <dbReference type="ChEBI" id="CHEBI:30413"/>
    </cofactor>
</comment>
<dbReference type="GO" id="GO:0005506">
    <property type="term" value="F:iron ion binding"/>
    <property type="evidence" value="ECO:0007669"/>
    <property type="project" value="InterPro"/>
</dbReference>
<dbReference type="GO" id="GO:0020037">
    <property type="term" value="F:heme binding"/>
    <property type="evidence" value="ECO:0007669"/>
    <property type="project" value="InterPro"/>
</dbReference>
<dbReference type="WBParaSite" id="ACRNAN_scaffold8309.g17259.t1">
    <property type="protein sequence ID" value="ACRNAN_scaffold8309.g17259.t1"/>
    <property type="gene ID" value="ACRNAN_scaffold8309.g17259"/>
</dbReference>
<feature type="binding site" description="axial binding residue" evidence="11">
    <location>
        <position position="80"/>
    </location>
    <ligand>
        <name>heme</name>
        <dbReference type="ChEBI" id="CHEBI:30413"/>
    </ligand>
    <ligandPart>
        <name>Fe</name>
        <dbReference type="ChEBI" id="CHEBI:18248"/>
    </ligandPart>
</feature>
<comment type="similarity">
    <text evidence="2 12">Belongs to the cytochrome P450 family.</text>
</comment>
<dbReference type="Proteomes" id="UP000887540">
    <property type="component" value="Unplaced"/>
</dbReference>
<dbReference type="Gene3D" id="1.10.630.10">
    <property type="entry name" value="Cytochrome P450"/>
    <property type="match status" value="1"/>
</dbReference>
<evidence type="ECO:0000256" key="10">
    <source>
        <dbReference type="ARBA" id="ARBA00023136"/>
    </source>
</evidence>
<dbReference type="InterPro" id="IPR002401">
    <property type="entry name" value="Cyt_P450_E_grp-I"/>
</dbReference>
<dbReference type="GO" id="GO:0016705">
    <property type="term" value="F:oxidoreductase activity, acting on paired donors, with incorporation or reduction of molecular oxygen"/>
    <property type="evidence" value="ECO:0007669"/>
    <property type="project" value="InterPro"/>
</dbReference>
<reference evidence="14" key="1">
    <citation type="submission" date="2022-11" db="UniProtKB">
        <authorList>
            <consortium name="WormBaseParasite"/>
        </authorList>
    </citation>
    <scope>IDENTIFICATION</scope>
</reference>
<keyword evidence="4" id="KW-0812">Transmembrane</keyword>
<dbReference type="SUPFAM" id="SSF48264">
    <property type="entry name" value="Cytochrome P450"/>
    <property type="match status" value="1"/>
</dbReference>
<organism evidence="13 14">
    <name type="scientific">Acrobeloides nanus</name>
    <dbReference type="NCBI Taxonomy" id="290746"/>
    <lineage>
        <taxon>Eukaryota</taxon>
        <taxon>Metazoa</taxon>
        <taxon>Ecdysozoa</taxon>
        <taxon>Nematoda</taxon>
        <taxon>Chromadorea</taxon>
        <taxon>Rhabditida</taxon>
        <taxon>Tylenchina</taxon>
        <taxon>Cephalobomorpha</taxon>
        <taxon>Cephaloboidea</taxon>
        <taxon>Cephalobidae</taxon>
        <taxon>Acrobeloides</taxon>
    </lineage>
</organism>
<accession>A0A914EHF6</accession>
<dbReference type="PANTHER" id="PTHR24282">
    <property type="entry name" value="CYTOCHROME P450 FAMILY MEMBER"/>
    <property type="match status" value="1"/>
</dbReference>
<evidence type="ECO:0000256" key="4">
    <source>
        <dbReference type="ARBA" id="ARBA00022692"/>
    </source>
</evidence>
<dbReference type="PRINTS" id="PR00463">
    <property type="entry name" value="EP450I"/>
</dbReference>
<dbReference type="GO" id="GO:0004497">
    <property type="term" value="F:monooxygenase activity"/>
    <property type="evidence" value="ECO:0007669"/>
    <property type="project" value="UniProtKB-KW"/>
</dbReference>
<keyword evidence="6" id="KW-1133">Transmembrane helix</keyword>
<keyword evidence="5 11" id="KW-0479">Metal-binding</keyword>
<evidence type="ECO:0000256" key="2">
    <source>
        <dbReference type="ARBA" id="ARBA00010617"/>
    </source>
</evidence>
<keyword evidence="7 12" id="KW-0560">Oxidoreductase</keyword>
<evidence type="ECO:0000256" key="1">
    <source>
        <dbReference type="ARBA" id="ARBA00004370"/>
    </source>
</evidence>
<evidence type="ECO:0000256" key="7">
    <source>
        <dbReference type="ARBA" id="ARBA00023002"/>
    </source>
</evidence>
<evidence type="ECO:0000256" key="12">
    <source>
        <dbReference type="RuleBase" id="RU000461"/>
    </source>
</evidence>
<evidence type="ECO:0000256" key="11">
    <source>
        <dbReference type="PIRSR" id="PIRSR602401-1"/>
    </source>
</evidence>
<keyword evidence="8 11" id="KW-0408">Iron</keyword>
<evidence type="ECO:0000256" key="5">
    <source>
        <dbReference type="ARBA" id="ARBA00022723"/>
    </source>
</evidence>
<evidence type="ECO:0000256" key="9">
    <source>
        <dbReference type="ARBA" id="ARBA00023033"/>
    </source>
</evidence>
<name>A0A914EHF6_9BILA</name>
<evidence type="ECO:0000256" key="6">
    <source>
        <dbReference type="ARBA" id="ARBA00022989"/>
    </source>
</evidence>
<dbReference type="InterPro" id="IPR036396">
    <property type="entry name" value="Cyt_P450_sf"/>
</dbReference>
<dbReference type="PANTHER" id="PTHR24282:SF211">
    <property type="entry name" value="CYTOCHROME P450-RELATED"/>
    <property type="match status" value="1"/>
</dbReference>